<keyword evidence="2" id="KW-0217">Developmental protein</keyword>
<feature type="compositionally biased region" description="Low complexity" evidence="11">
    <location>
        <begin position="138"/>
        <end position="154"/>
    </location>
</feature>
<dbReference type="InterPro" id="IPR009057">
    <property type="entry name" value="Homeodomain-like_sf"/>
</dbReference>
<evidence type="ECO:0000256" key="10">
    <source>
        <dbReference type="RuleBase" id="RU000682"/>
    </source>
</evidence>
<accession>A0A210QWQ2</accession>
<organism evidence="13 14">
    <name type="scientific">Mizuhopecten yessoensis</name>
    <name type="common">Japanese scallop</name>
    <name type="synonym">Patinopecten yessoensis</name>
    <dbReference type="NCBI Taxonomy" id="6573"/>
    <lineage>
        <taxon>Eukaryota</taxon>
        <taxon>Metazoa</taxon>
        <taxon>Spiralia</taxon>
        <taxon>Lophotrochozoa</taxon>
        <taxon>Mollusca</taxon>
        <taxon>Bivalvia</taxon>
        <taxon>Autobranchia</taxon>
        <taxon>Pteriomorphia</taxon>
        <taxon>Pectinida</taxon>
        <taxon>Pectinoidea</taxon>
        <taxon>Pectinidae</taxon>
        <taxon>Mizuhopecten</taxon>
    </lineage>
</organism>
<dbReference type="SMART" id="SM00389">
    <property type="entry name" value="HOX"/>
    <property type="match status" value="1"/>
</dbReference>
<dbReference type="GO" id="GO:0005634">
    <property type="term" value="C:nucleus"/>
    <property type="evidence" value="ECO:0007669"/>
    <property type="project" value="UniProtKB-SubCell"/>
</dbReference>
<comment type="subcellular location">
    <subcellularLocation>
        <location evidence="1 9 10">Nucleus</location>
    </subcellularLocation>
</comment>
<keyword evidence="6" id="KW-0010">Activator</keyword>
<dbReference type="STRING" id="6573.A0A210QWQ2"/>
<evidence type="ECO:0000256" key="9">
    <source>
        <dbReference type="PROSITE-ProRule" id="PRU00108"/>
    </source>
</evidence>
<dbReference type="PROSITE" id="PS00027">
    <property type="entry name" value="HOMEOBOX_1"/>
    <property type="match status" value="1"/>
</dbReference>
<keyword evidence="4 9" id="KW-0238">DNA-binding</keyword>
<evidence type="ECO:0000256" key="7">
    <source>
        <dbReference type="ARBA" id="ARBA00023163"/>
    </source>
</evidence>
<dbReference type="Pfam" id="PF00046">
    <property type="entry name" value="Homeodomain"/>
    <property type="match status" value="1"/>
</dbReference>
<dbReference type="GO" id="GO:0045944">
    <property type="term" value="P:positive regulation of transcription by RNA polymerase II"/>
    <property type="evidence" value="ECO:0007669"/>
    <property type="project" value="InterPro"/>
</dbReference>
<dbReference type="InterPro" id="IPR017970">
    <property type="entry name" value="Homeobox_CS"/>
</dbReference>
<reference evidence="13 14" key="1">
    <citation type="journal article" date="2017" name="Nat. Ecol. Evol.">
        <title>Scallop genome provides insights into evolution of bilaterian karyotype and development.</title>
        <authorList>
            <person name="Wang S."/>
            <person name="Zhang J."/>
            <person name="Jiao W."/>
            <person name="Li J."/>
            <person name="Xun X."/>
            <person name="Sun Y."/>
            <person name="Guo X."/>
            <person name="Huan P."/>
            <person name="Dong B."/>
            <person name="Zhang L."/>
            <person name="Hu X."/>
            <person name="Sun X."/>
            <person name="Wang J."/>
            <person name="Zhao C."/>
            <person name="Wang Y."/>
            <person name="Wang D."/>
            <person name="Huang X."/>
            <person name="Wang R."/>
            <person name="Lv J."/>
            <person name="Li Y."/>
            <person name="Zhang Z."/>
            <person name="Liu B."/>
            <person name="Lu W."/>
            <person name="Hui Y."/>
            <person name="Liang J."/>
            <person name="Zhou Z."/>
            <person name="Hou R."/>
            <person name="Li X."/>
            <person name="Liu Y."/>
            <person name="Li H."/>
            <person name="Ning X."/>
            <person name="Lin Y."/>
            <person name="Zhao L."/>
            <person name="Xing Q."/>
            <person name="Dou J."/>
            <person name="Li Y."/>
            <person name="Mao J."/>
            <person name="Guo H."/>
            <person name="Dou H."/>
            <person name="Li T."/>
            <person name="Mu C."/>
            <person name="Jiang W."/>
            <person name="Fu Q."/>
            <person name="Fu X."/>
            <person name="Miao Y."/>
            <person name="Liu J."/>
            <person name="Yu Q."/>
            <person name="Li R."/>
            <person name="Liao H."/>
            <person name="Li X."/>
            <person name="Kong Y."/>
            <person name="Jiang Z."/>
            <person name="Chourrout D."/>
            <person name="Li R."/>
            <person name="Bao Z."/>
        </authorList>
    </citation>
    <scope>NUCLEOTIDE SEQUENCE [LARGE SCALE GENOMIC DNA]</scope>
    <source>
        <strain evidence="13 14">PY_sf001</strain>
    </source>
</reference>
<keyword evidence="7" id="KW-0804">Transcription</keyword>
<keyword evidence="5 9" id="KW-0371">Homeobox</keyword>
<dbReference type="GO" id="GO:0000981">
    <property type="term" value="F:DNA-binding transcription factor activity, RNA polymerase II-specific"/>
    <property type="evidence" value="ECO:0007669"/>
    <property type="project" value="InterPro"/>
</dbReference>
<evidence type="ECO:0000313" key="13">
    <source>
        <dbReference type="EMBL" id="OWF53143.1"/>
    </source>
</evidence>
<dbReference type="InterPro" id="IPR001356">
    <property type="entry name" value="HD"/>
</dbReference>
<evidence type="ECO:0000256" key="3">
    <source>
        <dbReference type="ARBA" id="ARBA00023015"/>
    </source>
</evidence>
<dbReference type="PRINTS" id="PR00024">
    <property type="entry name" value="HOMEOBOX"/>
</dbReference>
<comment type="caution">
    <text evidence="13">The sequence shown here is derived from an EMBL/GenBank/DDBJ whole genome shotgun (WGS) entry which is preliminary data.</text>
</comment>
<evidence type="ECO:0000256" key="2">
    <source>
        <dbReference type="ARBA" id="ARBA00022473"/>
    </source>
</evidence>
<evidence type="ECO:0000256" key="8">
    <source>
        <dbReference type="ARBA" id="ARBA00023242"/>
    </source>
</evidence>
<protein>
    <submittedName>
        <fullName evidence="13">Homeobox protein MOX-2</fullName>
    </submittedName>
</protein>
<dbReference type="GO" id="GO:0000978">
    <property type="term" value="F:RNA polymerase II cis-regulatory region sequence-specific DNA binding"/>
    <property type="evidence" value="ECO:0007669"/>
    <property type="project" value="TreeGrafter"/>
</dbReference>
<dbReference type="Proteomes" id="UP000242188">
    <property type="component" value="Unassembled WGS sequence"/>
</dbReference>
<dbReference type="PROSITE" id="PS50071">
    <property type="entry name" value="HOMEOBOX_2"/>
    <property type="match status" value="1"/>
</dbReference>
<feature type="domain" description="Homeobox" evidence="12">
    <location>
        <begin position="172"/>
        <end position="232"/>
    </location>
</feature>
<dbReference type="OrthoDB" id="6159439at2759"/>
<dbReference type="InterPro" id="IPR020479">
    <property type="entry name" value="HD_metazoa"/>
</dbReference>
<gene>
    <name evidence="13" type="ORF">KP79_PYT03722</name>
</gene>
<dbReference type="PANTHER" id="PTHR24328">
    <property type="entry name" value="HOMEOBOX PROTEIN MOX"/>
    <property type="match status" value="1"/>
</dbReference>
<keyword evidence="14" id="KW-1185">Reference proteome</keyword>
<dbReference type="SUPFAM" id="SSF46689">
    <property type="entry name" value="Homeodomain-like"/>
    <property type="match status" value="1"/>
</dbReference>
<proteinExistence type="predicted"/>
<keyword evidence="8 9" id="KW-0539">Nucleus</keyword>
<keyword evidence="3" id="KW-0805">Transcription regulation</keyword>
<evidence type="ECO:0000313" key="14">
    <source>
        <dbReference type="Proteomes" id="UP000242188"/>
    </source>
</evidence>
<dbReference type="PANTHER" id="PTHR24328:SF7">
    <property type="entry name" value="BUTTONLESS"/>
    <property type="match status" value="1"/>
</dbReference>
<evidence type="ECO:0000256" key="6">
    <source>
        <dbReference type="ARBA" id="ARBA00023159"/>
    </source>
</evidence>
<dbReference type="InterPro" id="IPR042634">
    <property type="entry name" value="MOX-1/MOX-2"/>
</dbReference>
<dbReference type="CDD" id="cd00086">
    <property type="entry name" value="homeodomain"/>
    <property type="match status" value="1"/>
</dbReference>
<dbReference type="AlphaFoldDB" id="A0A210QWQ2"/>
<evidence type="ECO:0000256" key="1">
    <source>
        <dbReference type="ARBA" id="ARBA00004123"/>
    </source>
</evidence>
<feature type="DNA-binding region" description="Homeobox" evidence="9">
    <location>
        <begin position="174"/>
        <end position="233"/>
    </location>
</feature>
<name>A0A210QWQ2_MIZYE</name>
<dbReference type="EMBL" id="NEDP02001504">
    <property type="protein sequence ID" value="OWF53143.1"/>
    <property type="molecule type" value="Genomic_DNA"/>
</dbReference>
<evidence type="ECO:0000256" key="4">
    <source>
        <dbReference type="ARBA" id="ARBA00023125"/>
    </source>
</evidence>
<evidence type="ECO:0000256" key="11">
    <source>
        <dbReference type="SAM" id="MobiDB-lite"/>
    </source>
</evidence>
<feature type="region of interest" description="Disordered" evidence="11">
    <location>
        <begin position="49"/>
        <end position="69"/>
    </location>
</feature>
<evidence type="ECO:0000259" key="12">
    <source>
        <dbReference type="PROSITE" id="PS50071"/>
    </source>
</evidence>
<sequence>MAHQTIYGVNSPGVHHYSSGFPYGFTQPFQNQASLAAKVYRGPSTALPSSPGGYTYPHPGTDYRYPRNGPTGGYFPFGGGGFPSNPSDYFSRSLSSRDSTTDYKFSPVSNKDILSNSGLEKHPSIDRNVSSSAYSQLTSLRTDSPPSTSSSPVSCTKAEERDSPAFKLDLSSKPRKERTAFSKNQIRELEKEFGIHNYLTRLRRYEIAVALDLTERQVKVWFQNRRMKWKRVKGAQLGKDKITGQIKPMISQHGSENGAMSEPYGDNYPQTLSDLEDKFADYNYKFEKTCDSKHSKC</sequence>
<feature type="region of interest" description="Disordered" evidence="11">
    <location>
        <begin position="135"/>
        <end position="164"/>
    </location>
</feature>
<evidence type="ECO:0000256" key="5">
    <source>
        <dbReference type="ARBA" id="ARBA00023155"/>
    </source>
</evidence>
<dbReference type="Gene3D" id="1.10.10.60">
    <property type="entry name" value="Homeodomain-like"/>
    <property type="match status" value="1"/>
</dbReference>